<organism evidence="6 7">
    <name type="scientific">Cyclonatronum proteinivorum</name>
    <dbReference type="NCBI Taxonomy" id="1457365"/>
    <lineage>
        <taxon>Bacteria</taxon>
        <taxon>Pseudomonadati</taxon>
        <taxon>Balneolota</taxon>
        <taxon>Balneolia</taxon>
        <taxon>Balneolales</taxon>
        <taxon>Cyclonatronaceae</taxon>
        <taxon>Cyclonatronum</taxon>
    </lineage>
</organism>
<dbReference type="PANTHER" id="PTHR43179">
    <property type="entry name" value="RHAMNOSYLTRANSFERASE WBBL"/>
    <property type="match status" value="1"/>
</dbReference>
<keyword evidence="2" id="KW-0328">Glycosyltransferase</keyword>
<dbReference type="Proteomes" id="UP000254808">
    <property type="component" value="Chromosome"/>
</dbReference>
<dbReference type="GO" id="GO:0016757">
    <property type="term" value="F:glycosyltransferase activity"/>
    <property type="evidence" value="ECO:0007669"/>
    <property type="project" value="UniProtKB-KW"/>
</dbReference>
<keyword evidence="4" id="KW-0812">Transmembrane</keyword>
<feature type="transmembrane region" description="Helical" evidence="4">
    <location>
        <begin position="253"/>
        <end position="274"/>
    </location>
</feature>
<dbReference type="Pfam" id="PF00535">
    <property type="entry name" value="Glycos_transf_2"/>
    <property type="match status" value="1"/>
</dbReference>
<evidence type="ECO:0000313" key="6">
    <source>
        <dbReference type="EMBL" id="AXJ00311.1"/>
    </source>
</evidence>
<comment type="similarity">
    <text evidence="1">Belongs to the glycosyltransferase 2 family.</text>
</comment>
<dbReference type="PANTHER" id="PTHR43179:SF12">
    <property type="entry name" value="GALACTOFURANOSYLTRANSFERASE GLFT2"/>
    <property type="match status" value="1"/>
</dbReference>
<dbReference type="InterPro" id="IPR029044">
    <property type="entry name" value="Nucleotide-diphossugar_trans"/>
</dbReference>
<keyword evidence="7" id="KW-1185">Reference proteome</keyword>
<evidence type="ECO:0000256" key="3">
    <source>
        <dbReference type="ARBA" id="ARBA00022679"/>
    </source>
</evidence>
<dbReference type="OrthoDB" id="9771846at2"/>
<reference evidence="6 7" key="1">
    <citation type="submission" date="2018-03" db="EMBL/GenBank/DDBJ databases">
        <title>Phenotypic and genomic properties of Cyclonatronum proteinivorum gen. nov., sp. nov., a haloalkaliphilic bacteroidete from soda lakes possessing Na+-translocating rhodopsin.</title>
        <authorList>
            <person name="Toshchakov S.V."/>
            <person name="Korzhenkov A."/>
            <person name="Samarov N.I."/>
            <person name="Kublanov I.V."/>
            <person name="Muntyan M.S."/>
            <person name="Sorokin D.Y."/>
        </authorList>
    </citation>
    <scope>NUCLEOTIDE SEQUENCE [LARGE SCALE GENOMIC DNA]</scope>
    <source>
        <strain evidence="6 7">Omega</strain>
    </source>
</reference>
<gene>
    <name evidence="6" type="ORF">CYPRO_1041</name>
</gene>
<protein>
    <recommendedName>
        <fullName evidence="5">Glycosyltransferase 2-like domain-containing protein</fullName>
    </recommendedName>
</protein>
<evidence type="ECO:0000313" key="7">
    <source>
        <dbReference type="Proteomes" id="UP000254808"/>
    </source>
</evidence>
<dbReference type="AlphaFoldDB" id="A0A345UIK9"/>
<name>A0A345UIK9_9BACT</name>
<evidence type="ECO:0000256" key="4">
    <source>
        <dbReference type="SAM" id="Phobius"/>
    </source>
</evidence>
<proteinExistence type="inferred from homology"/>
<keyword evidence="4" id="KW-0472">Membrane</keyword>
<keyword evidence="4" id="KW-1133">Transmembrane helix</keyword>
<evidence type="ECO:0000259" key="5">
    <source>
        <dbReference type="Pfam" id="PF00535"/>
    </source>
</evidence>
<dbReference type="CDD" id="cd04186">
    <property type="entry name" value="GT_2_like_c"/>
    <property type="match status" value="1"/>
</dbReference>
<accession>A0A345UIK9</accession>
<dbReference type="EMBL" id="CP027806">
    <property type="protein sequence ID" value="AXJ00311.1"/>
    <property type="molecule type" value="Genomic_DNA"/>
</dbReference>
<dbReference type="InterPro" id="IPR001173">
    <property type="entry name" value="Glyco_trans_2-like"/>
</dbReference>
<feature type="domain" description="Glycosyltransferase 2-like" evidence="5">
    <location>
        <begin position="8"/>
        <end position="182"/>
    </location>
</feature>
<dbReference type="RefSeq" id="WP_114983593.1">
    <property type="nucleotide sequence ID" value="NZ_CP027806.1"/>
</dbReference>
<dbReference type="SUPFAM" id="SSF53448">
    <property type="entry name" value="Nucleotide-diphospho-sugar transferases"/>
    <property type="match status" value="1"/>
</dbReference>
<evidence type="ECO:0000256" key="2">
    <source>
        <dbReference type="ARBA" id="ARBA00022676"/>
    </source>
</evidence>
<dbReference type="Gene3D" id="3.90.550.10">
    <property type="entry name" value="Spore Coat Polysaccharide Biosynthesis Protein SpsA, Chain A"/>
    <property type="match status" value="1"/>
</dbReference>
<sequence>MSEFPLVSIISVNFNGLAYTLQMIASVRQVTWPNVEIIVVDNASKEDPAEIESRFPEVKLIRSDENLGFAGANNLGVAAAKGDYFIFLNNDTEVDPDFIGPLVAEFQKDPKVGMASPKIIFDEEGRRRIIQFAGTPGINKFTMREGHSGHGEEDKGQHDVVRDTELVHGAAMMVSREVAEKVGLMPDIFFLYYEEHDWCEMTKRAGYKARYVGTSKIYHKESLTVGKNSVIKSFYMVRGRLLYMRRNTKGLEYLSSLLFFVIAAFPKNTLLLLLQREFKLLKAYWQGVFWHLGRTNVKQNPQLITDSSGNASVTNLSGERIRKF</sequence>
<evidence type="ECO:0000256" key="1">
    <source>
        <dbReference type="ARBA" id="ARBA00006739"/>
    </source>
</evidence>
<keyword evidence="3" id="KW-0808">Transferase</keyword>
<dbReference type="KEGG" id="cprv:CYPRO_1041"/>